<proteinExistence type="predicted"/>
<evidence type="ECO:0000313" key="2">
    <source>
        <dbReference type="EMBL" id="HAT1685121.1"/>
    </source>
</evidence>
<feature type="transmembrane region" description="Helical" evidence="1">
    <location>
        <begin position="7"/>
        <end position="29"/>
    </location>
</feature>
<feature type="transmembrane region" description="Helical" evidence="1">
    <location>
        <begin position="64"/>
        <end position="85"/>
    </location>
</feature>
<keyword evidence="1" id="KW-0472">Membrane</keyword>
<feature type="transmembrane region" description="Helical" evidence="1">
    <location>
        <begin position="35"/>
        <end position="52"/>
    </location>
</feature>
<sequence length="136" mass="15478">MTKYQRMLLSGASHCLWCSVVLGLLVTVVPTFPAPALRGLAVASLFSVLLWMKVNYREEISWTYIWGAMLLPPLAVLLLCHVGWLGYSFIFWKWDYDFSLFIREAVLPVFFIVWGGCSFVIVPVIFFCNWSSGGVE</sequence>
<evidence type="ECO:0000313" key="3">
    <source>
        <dbReference type="Proteomes" id="UP000856143"/>
    </source>
</evidence>
<dbReference type="Proteomes" id="UP000856143">
    <property type="component" value="Unassembled WGS sequence"/>
</dbReference>
<keyword evidence="1" id="KW-0812">Transmembrane</keyword>
<keyword evidence="1" id="KW-1133">Transmembrane helix</keyword>
<feature type="transmembrane region" description="Helical" evidence="1">
    <location>
        <begin position="105"/>
        <end position="128"/>
    </location>
</feature>
<name>A0AAN5LFF8_KLEOX</name>
<evidence type="ECO:0008006" key="4">
    <source>
        <dbReference type="Google" id="ProtNLM"/>
    </source>
</evidence>
<dbReference type="AlphaFoldDB" id="A0AAN5LFF8"/>
<accession>A0AAN5LFF8</accession>
<evidence type="ECO:0000256" key="1">
    <source>
        <dbReference type="SAM" id="Phobius"/>
    </source>
</evidence>
<protein>
    <recommendedName>
        <fullName evidence="4">Transmembrane protein</fullName>
    </recommendedName>
</protein>
<reference evidence="2" key="1">
    <citation type="journal article" date="2018" name="Genome Biol.">
        <title>SKESA: strategic k-mer extension for scrupulous assemblies.</title>
        <authorList>
            <person name="Souvorov A."/>
            <person name="Agarwala R."/>
            <person name="Lipman D.J."/>
        </authorList>
    </citation>
    <scope>NUCLEOTIDE SEQUENCE</scope>
    <source>
        <strain evidence="2">R404</strain>
    </source>
</reference>
<organism evidence="2 3">
    <name type="scientific">Klebsiella oxytoca</name>
    <dbReference type="NCBI Taxonomy" id="571"/>
    <lineage>
        <taxon>Bacteria</taxon>
        <taxon>Pseudomonadati</taxon>
        <taxon>Pseudomonadota</taxon>
        <taxon>Gammaproteobacteria</taxon>
        <taxon>Enterobacterales</taxon>
        <taxon>Enterobacteriaceae</taxon>
        <taxon>Klebsiella/Raoultella group</taxon>
        <taxon>Klebsiella</taxon>
    </lineage>
</organism>
<reference evidence="2" key="2">
    <citation type="submission" date="2020-11" db="EMBL/GenBank/DDBJ databases">
        <authorList>
            <consortium name="NCBI Pathogen Detection Project"/>
        </authorList>
    </citation>
    <scope>NUCLEOTIDE SEQUENCE</scope>
    <source>
        <strain evidence="2">R404</strain>
    </source>
</reference>
<gene>
    <name evidence="2" type="ORF">I8Y21_005954</name>
</gene>
<comment type="caution">
    <text evidence="2">The sequence shown here is derived from an EMBL/GenBank/DDBJ whole genome shotgun (WGS) entry which is preliminary data.</text>
</comment>
<dbReference type="EMBL" id="DACSEO010000151">
    <property type="protein sequence ID" value="HAT1685121.1"/>
    <property type="molecule type" value="Genomic_DNA"/>
</dbReference>